<feature type="transmembrane region" description="Helical" evidence="5">
    <location>
        <begin position="103"/>
        <end position="122"/>
    </location>
</feature>
<feature type="transmembrane region" description="Helical" evidence="5">
    <location>
        <begin position="205"/>
        <end position="224"/>
    </location>
</feature>
<reference evidence="7 8" key="1">
    <citation type="journal article" date="2016" name="Nat. Commun.">
        <title>Thousands of microbial genomes shed light on interconnected biogeochemical processes in an aquifer system.</title>
        <authorList>
            <person name="Anantharaman K."/>
            <person name="Brown C.T."/>
            <person name="Hug L.A."/>
            <person name="Sharon I."/>
            <person name="Castelle C.J."/>
            <person name="Probst A.J."/>
            <person name="Thomas B.C."/>
            <person name="Singh A."/>
            <person name="Wilkins M.J."/>
            <person name="Karaoz U."/>
            <person name="Brodie E.L."/>
            <person name="Williams K.H."/>
            <person name="Hubbard S.S."/>
            <person name="Banfield J.F."/>
        </authorList>
    </citation>
    <scope>NUCLEOTIDE SEQUENCE [LARGE SCALE GENOMIC DNA]</scope>
</reference>
<dbReference type="GO" id="GO:0005886">
    <property type="term" value="C:plasma membrane"/>
    <property type="evidence" value="ECO:0007669"/>
    <property type="project" value="TreeGrafter"/>
</dbReference>
<dbReference type="GO" id="GO:0006874">
    <property type="term" value="P:intracellular calcium ion homeostasis"/>
    <property type="evidence" value="ECO:0007669"/>
    <property type="project" value="TreeGrafter"/>
</dbReference>
<dbReference type="InterPro" id="IPR004837">
    <property type="entry name" value="NaCa_Exmemb"/>
</dbReference>
<evidence type="ECO:0000313" key="8">
    <source>
        <dbReference type="Proteomes" id="UP000178603"/>
    </source>
</evidence>
<dbReference type="GO" id="GO:0008273">
    <property type="term" value="F:calcium, potassium:sodium antiporter activity"/>
    <property type="evidence" value="ECO:0007669"/>
    <property type="project" value="TreeGrafter"/>
</dbReference>
<evidence type="ECO:0000256" key="5">
    <source>
        <dbReference type="SAM" id="Phobius"/>
    </source>
</evidence>
<dbReference type="InterPro" id="IPR044880">
    <property type="entry name" value="NCX_ion-bd_dom_sf"/>
</dbReference>
<evidence type="ECO:0000259" key="6">
    <source>
        <dbReference type="Pfam" id="PF01699"/>
    </source>
</evidence>
<dbReference type="AlphaFoldDB" id="A0A1F8AQQ1"/>
<dbReference type="Gene3D" id="1.20.1420.30">
    <property type="entry name" value="NCX, central ion-binding region"/>
    <property type="match status" value="2"/>
</dbReference>
<feature type="transmembrane region" description="Helical" evidence="5">
    <location>
        <begin position="245"/>
        <end position="266"/>
    </location>
</feature>
<gene>
    <name evidence="7" type="ORF">A3E44_02680</name>
</gene>
<evidence type="ECO:0000256" key="1">
    <source>
        <dbReference type="ARBA" id="ARBA00004141"/>
    </source>
</evidence>
<feature type="transmembrane region" description="Helical" evidence="5">
    <location>
        <begin position="69"/>
        <end position="91"/>
    </location>
</feature>
<dbReference type="Pfam" id="PF01699">
    <property type="entry name" value="Na_Ca_ex"/>
    <property type="match status" value="2"/>
</dbReference>
<comment type="subcellular location">
    <subcellularLocation>
        <location evidence="1">Membrane</location>
        <topology evidence="1">Multi-pass membrane protein</topology>
    </subcellularLocation>
</comment>
<dbReference type="Proteomes" id="UP000178603">
    <property type="component" value="Unassembled WGS sequence"/>
</dbReference>
<proteinExistence type="predicted"/>
<protein>
    <recommendedName>
        <fullName evidence="6">Sodium/calcium exchanger membrane region domain-containing protein</fullName>
    </recommendedName>
</protein>
<accession>A0A1F8AQQ1</accession>
<organism evidence="7 8">
    <name type="scientific">Candidatus Woesebacteria bacterium RIFCSPHIGHO2_12_FULL_41_24</name>
    <dbReference type="NCBI Taxonomy" id="1802510"/>
    <lineage>
        <taxon>Bacteria</taxon>
        <taxon>Candidatus Woeseibacteriota</taxon>
    </lineage>
</organism>
<feature type="transmembrane region" description="Helical" evidence="5">
    <location>
        <begin position="128"/>
        <end position="146"/>
    </location>
</feature>
<evidence type="ECO:0000313" key="7">
    <source>
        <dbReference type="EMBL" id="OGM54086.1"/>
    </source>
</evidence>
<keyword evidence="3 5" id="KW-1133">Transmembrane helix</keyword>
<dbReference type="EMBL" id="MGGW01000018">
    <property type="protein sequence ID" value="OGM54086.1"/>
    <property type="molecule type" value="Genomic_DNA"/>
</dbReference>
<evidence type="ECO:0000256" key="4">
    <source>
        <dbReference type="ARBA" id="ARBA00023136"/>
    </source>
</evidence>
<evidence type="ECO:0000256" key="3">
    <source>
        <dbReference type="ARBA" id="ARBA00022989"/>
    </source>
</evidence>
<dbReference type="InterPro" id="IPR004481">
    <property type="entry name" value="K/Na/Ca-exchanger"/>
</dbReference>
<feature type="transmembrane region" description="Helical" evidence="5">
    <location>
        <begin position="39"/>
        <end position="63"/>
    </location>
</feature>
<name>A0A1F8AQQ1_9BACT</name>
<dbReference type="PANTHER" id="PTHR10846">
    <property type="entry name" value="SODIUM/POTASSIUM/CALCIUM EXCHANGER"/>
    <property type="match status" value="1"/>
</dbReference>
<feature type="domain" description="Sodium/calcium exchanger membrane region" evidence="6">
    <location>
        <begin position="6"/>
        <end position="143"/>
    </location>
</feature>
<comment type="caution">
    <text evidence="7">The sequence shown here is derived from an EMBL/GenBank/DDBJ whole genome shotgun (WGS) entry which is preliminary data.</text>
</comment>
<feature type="domain" description="Sodium/calcium exchanger membrane region" evidence="6">
    <location>
        <begin position="183"/>
        <end position="320"/>
    </location>
</feature>
<dbReference type="GO" id="GO:0005262">
    <property type="term" value="F:calcium channel activity"/>
    <property type="evidence" value="ECO:0007669"/>
    <property type="project" value="TreeGrafter"/>
</dbReference>
<evidence type="ECO:0000256" key="2">
    <source>
        <dbReference type="ARBA" id="ARBA00022692"/>
    </source>
</evidence>
<dbReference type="PANTHER" id="PTHR10846:SF8">
    <property type="entry name" value="INNER MEMBRANE PROTEIN YRBG"/>
    <property type="match status" value="1"/>
</dbReference>
<keyword evidence="2 5" id="KW-0812">Transmembrane</keyword>
<sequence>MVIFYIVVLFILSLVLVKSADWVVVAIRRLSESTKMGAFAISAIILALGTSFPELFVGITSALSGSPNLILGVVLGANIANISLVAGIAALITGRVHVQGSFVRRDVGIALLAGLLPLFLLLDRNLSRVDGLILLTTYAGYASSFFRKRYLQVAREQREEGFIYRFFQKFNHVSAAKRRELGRLFVGLALLLFSSDMIVRISDGIALALNVPLLVIGLVFLAIGTTLPELTFSIKSLSEDQPGMFFGNILGSIIANSTFVVGLAAVIAPMEIVARRQYLVASVAFLVIYCLFWYFIRTKRTLERWEAGVMLFLYTVFVVVEFI</sequence>
<feature type="transmembrane region" description="Helical" evidence="5">
    <location>
        <begin position="278"/>
        <end position="296"/>
    </location>
</feature>
<feature type="transmembrane region" description="Helical" evidence="5">
    <location>
        <begin position="305"/>
        <end position="322"/>
    </location>
</feature>
<keyword evidence="4 5" id="KW-0472">Membrane</keyword>
<feature type="transmembrane region" description="Helical" evidence="5">
    <location>
        <begin position="6"/>
        <end position="27"/>
    </location>
</feature>